<comment type="catalytic activity">
    <reaction evidence="7">
        <text>L-aspartate + 2-oxoglutarate = oxaloacetate + L-glutamate</text>
        <dbReference type="Rhea" id="RHEA:21824"/>
        <dbReference type="ChEBI" id="CHEBI:16452"/>
        <dbReference type="ChEBI" id="CHEBI:16810"/>
        <dbReference type="ChEBI" id="CHEBI:29985"/>
        <dbReference type="ChEBI" id="CHEBI:29991"/>
        <dbReference type="EC" id="2.6.1.1"/>
    </reaction>
</comment>
<dbReference type="InterPro" id="IPR015422">
    <property type="entry name" value="PyrdxlP-dep_Trfase_small"/>
</dbReference>
<evidence type="ECO:0000259" key="8">
    <source>
        <dbReference type="Pfam" id="PF00155"/>
    </source>
</evidence>
<dbReference type="GO" id="GO:0030170">
    <property type="term" value="F:pyridoxal phosphate binding"/>
    <property type="evidence" value="ECO:0007669"/>
    <property type="project" value="InterPro"/>
</dbReference>
<dbReference type="InterPro" id="IPR050596">
    <property type="entry name" value="AspAT/PAT-like"/>
</dbReference>
<dbReference type="PANTHER" id="PTHR46383:SF1">
    <property type="entry name" value="ASPARTATE AMINOTRANSFERASE"/>
    <property type="match status" value="1"/>
</dbReference>
<dbReference type="Proteomes" id="UP000074310">
    <property type="component" value="Unassembled WGS sequence"/>
</dbReference>
<dbReference type="InterPro" id="IPR015421">
    <property type="entry name" value="PyrdxlP-dep_Trfase_major"/>
</dbReference>
<keyword evidence="5 9" id="KW-0808">Transferase</keyword>
<evidence type="ECO:0000256" key="7">
    <source>
        <dbReference type="ARBA" id="ARBA00049185"/>
    </source>
</evidence>
<dbReference type="EC" id="2.6.1.1" evidence="3"/>
<evidence type="ECO:0000313" key="9">
    <source>
        <dbReference type="EMBL" id="KTT62010.1"/>
    </source>
</evidence>
<comment type="similarity">
    <text evidence="2">Belongs to the class-I pyridoxal-phosphate-dependent aminotransferase family.</text>
</comment>
<gene>
    <name evidence="9" type="ORF">NS334_17355</name>
</gene>
<feature type="domain" description="Aminotransferase class I/classII large" evidence="8">
    <location>
        <begin position="34"/>
        <end position="127"/>
    </location>
</feature>
<feature type="non-terminal residue" evidence="9">
    <location>
        <position position="128"/>
    </location>
</feature>
<sequence>MIMAFLSAALDRVKPSATIAVTDKARALKAAGRNVIGLGAGEPDFDTPANIKLAAIHAIEAGKTKYTDVGGIPELKEAIINKFSRENGLSYKPNQIIVGTGGKQVLYNALMATINPGDEVIIPAPYWV</sequence>
<organism evidence="9 10">
    <name type="scientific">Sphingomonas endophytica</name>
    <dbReference type="NCBI Taxonomy" id="869719"/>
    <lineage>
        <taxon>Bacteria</taxon>
        <taxon>Pseudomonadati</taxon>
        <taxon>Pseudomonadota</taxon>
        <taxon>Alphaproteobacteria</taxon>
        <taxon>Sphingomonadales</taxon>
        <taxon>Sphingomonadaceae</taxon>
        <taxon>Sphingomonas</taxon>
    </lineage>
</organism>
<keyword evidence="10" id="KW-1185">Reference proteome</keyword>
<dbReference type="Gene3D" id="3.90.1150.10">
    <property type="entry name" value="Aspartate Aminotransferase, domain 1"/>
    <property type="match status" value="1"/>
</dbReference>
<evidence type="ECO:0000256" key="3">
    <source>
        <dbReference type="ARBA" id="ARBA00012753"/>
    </source>
</evidence>
<evidence type="ECO:0000256" key="5">
    <source>
        <dbReference type="ARBA" id="ARBA00022679"/>
    </source>
</evidence>
<dbReference type="EMBL" id="LDTB01000303">
    <property type="protein sequence ID" value="KTT62010.1"/>
    <property type="molecule type" value="Genomic_DNA"/>
</dbReference>
<dbReference type="GO" id="GO:0004069">
    <property type="term" value="F:L-aspartate:2-oxoglutarate aminotransferase activity"/>
    <property type="evidence" value="ECO:0007669"/>
    <property type="project" value="UniProtKB-EC"/>
</dbReference>
<comment type="caution">
    <text evidence="9">The sequence shown here is derived from an EMBL/GenBank/DDBJ whole genome shotgun (WGS) entry which is preliminary data.</text>
</comment>
<dbReference type="SUPFAM" id="SSF53383">
    <property type="entry name" value="PLP-dependent transferases"/>
    <property type="match status" value="1"/>
</dbReference>
<dbReference type="PANTHER" id="PTHR46383">
    <property type="entry name" value="ASPARTATE AMINOTRANSFERASE"/>
    <property type="match status" value="1"/>
</dbReference>
<dbReference type="Pfam" id="PF00155">
    <property type="entry name" value="Aminotran_1_2"/>
    <property type="match status" value="1"/>
</dbReference>
<keyword evidence="6" id="KW-0663">Pyridoxal phosphate</keyword>
<accession>A0A147HQJ5</accession>
<dbReference type="GO" id="GO:0006520">
    <property type="term" value="P:amino acid metabolic process"/>
    <property type="evidence" value="ECO:0007669"/>
    <property type="project" value="InterPro"/>
</dbReference>
<comment type="cofactor">
    <cofactor evidence="1">
        <name>pyridoxal 5'-phosphate</name>
        <dbReference type="ChEBI" id="CHEBI:597326"/>
    </cofactor>
</comment>
<protein>
    <recommendedName>
        <fullName evidence="3">aspartate transaminase</fullName>
        <ecNumber evidence="3">2.6.1.1</ecNumber>
    </recommendedName>
</protein>
<name>A0A147HQJ5_9SPHN</name>
<dbReference type="AlphaFoldDB" id="A0A147HQJ5"/>
<evidence type="ECO:0000313" key="10">
    <source>
        <dbReference type="Proteomes" id="UP000074310"/>
    </source>
</evidence>
<evidence type="ECO:0000256" key="2">
    <source>
        <dbReference type="ARBA" id="ARBA00007441"/>
    </source>
</evidence>
<dbReference type="CDD" id="cd00609">
    <property type="entry name" value="AAT_like"/>
    <property type="match status" value="1"/>
</dbReference>
<evidence type="ECO:0000256" key="1">
    <source>
        <dbReference type="ARBA" id="ARBA00001933"/>
    </source>
</evidence>
<dbReference type="InterPro" id="IPR015424">
    <property type="entry name" value="PyrdxlP-dep_Trfase"/>
</dbReference>
<keyword evidence="4 9" id="KW-0032">Aminotransferase</keyword>
<evidence type="ECO:0000256" key="4">
    <source>
        <dbReference type="ARBA" id="ARBA00022576"/>
    </source>
</evidence>
<proteinExistence type="inferred from homology"/>
<evidence type="ECO:0000256" key="6">
    <source>
        <dbReference type="ARBA" id="ARBA00022898"/>
    </source>
</evidence>
<dbReference type="Gene3D" id="3.40.640.10">
    <property type="entry name" value="Type I PLP-dependent aspartate aminotransferase-like (Major domain)"/>
    <property type="match status" value="1"/>
</dbReference>
<dbReference type="InterPro" id="IPR004839">
    <property type="entry name" value="Aminotransferase_I/II_large"/>
</dbReference>
<reference evidence="9 10" key="1">
    <citation type="journal article" date="2016" name="Front. Microbiol.">
        <title>Genomic Resource of Rice Seed Associated Bacteria.</title>
        <authorList>
            <person name="Midha S."/>
            <person name="Bansal K."/>
            <person name="Sharma S."/>
            <person name="Kumar N."/>
            <person name="Patil P.P."/>
            <person name="Chaudhry V."/>
            <person name="Patil P.B."/>
        </authorList>
    </citation>
    <scope>NUCLEOTIDE SEQUENCE [LARGE SCALE GENOMIC DNA]</scope>
    <source>
        <strain evidence="9 10">NS334</strain>
    </source>
</reference>